<dbReference type="InterPro" id="IPR003615">
    <property type="entry name" value="HNH_nuc"/>
</dbReference>
<dbReference type="Pfam" id="PF01844">
    <property type="entry name" value="HNH"/>
    <property type="match status" value="1"/>
</dbReference>
<dbReference type="EMBL" id="BJJW01000002">
    <property type="protein sequence ID" value="GDZ83054.1"/>
    <property type="molecule type" value="Genomic_DNA"/>
</dbReference>
<dbReference type="SMART" id="SM00507">
    <property type="entry name" value="HNHc"/>
    <property type="match status" value="1"/>
</dbReference>
<dbReference type="PANTHER" id="PTHR41286:SF1">
    <property type="entry name" value="HNH NUCLEASE YAJD-RELATED"/>
    <property type="match status" value="1"/>
</dbReference>
<feature type="domain" description="HNH nuclease" evidence="6">
    <location>
        <begin position="73"/>
        <end position="129"/>
    </location>
</feature>
<dbReference type="GO" id="GO:0016787">
    <property type="term" value="F:hydrolase activity"/>
    <property type="evidence" value="ECO:0007669"/>
    <property type="project" value="UniProtKB-KW"/>
</dbReference>
<reference evidence="7 8" key="1">
    <citation type="submission" date="2019-04" db="EMBL/GenBank/DDBJ databases">
        <title>A pseudo-fructophilic Leuconostoc citreum strain F192-5 isolated from peel of satsuma mandarin: the first report for isolation and characterization of strain-dependent fructophilic-like characteristics.</title>
        <authorList>
            <person name="Maeno S."/>
            <person name="Tanizawa Y."/>
            <person name="Kajikawa A."/>
            <person name="Kanesaki Y."/>
            <person name="Kubota E."/>
            <person name="Arita M."/>
            <person name="Leon D."/>
            <person name="Endo A."/>
        </authorList>
    </citation>
    <scope>NUCLEOTIDE SEQUENCE [LARGE SCALE GENOMIC DNA]</scope>
    <source>
        <strain evidence="7 8">F192-5</strain>
    </source>
</reference>
<dbReference type="AlphaFoldDB" id="A0A5A5U013"/>
<evidence type="ECO:0000313" key="7">
    <source>
        <dbReference type="EMBL" id="GDZ83054.1"/>
    </source>
</evidence>
<protein>
    <recommendedName>
        <fullName evidence="4">Putative HNH nuclease YajD</fullName>
    </recommendedName>
</protein>
<evidence type="ECO:0000256" key="1">
    <source>
        <dbReference type="ARBA" id="ARBA00022722"/>
    </source>
</evidence>
<dbReference type="RefSeq" id="WP_149333640.1">
    <property type="nucleotide sequence ID" value="NZ_BJJW01000002.1"/>
</dbReference>
<dbReference type="GO" id="GO:0004519">
    <property type="term" value="F:endonuclease activity"/>
    <property type="evidence" value="ECO:0007669"/>
    <property type="project" value="InterPro"/>
</dbReference>
<keyword evidence="2" id="KW-0378">Hydrolase</keyword>
<evidence type="ECO:0000256" key="4">
    <source>
        <dbReference type="ARBA" id="ARBA00040194"/>
    </source>
</evidence>
<name>A0A5A5U013_LEUCI</name>
<evidence type="ECO:0000313" key="8">
    <source>
        <dbReference type="Proteomes" id="UP000323274"/>
    </source>
</evidence>
<sequence length="177" mass="21278">MARVKICRKTNCHVSMPYEQDNPYCDVHKALYKPKSEFKPKSSYERKRQQREYNANKRDKEANEFYHNKTWKHLSAGLKQQAMFTCECCGRTSTTKGYLVVDHIIPRKIDKRKQLDKDNLWVICKRCHWYKGLLEDDVYTDGLSIENIDVSKSWQRDDVRQWILNAIKKRDERLEED</sequence>
<dbReference type="Proteomes" id="UP000323274">
    <property type="component" value="Unassembled WGS sequence"/>
</dbReference>
<dbReference type="InterPro" id="IPR002711">
    <property type="entry name" value="HNH"/>
</dbReference>
<comment type="caution">
    <text evidence="7">The sequence shown here is derived from an EMBL/GenBank/DDBJ whole genome shotgun (WGS) entry which is preliminary data.</text>
</comment>
<evidence type="ECO:0000256" key="3">
    <source>
        <dbReference type="ARBA" id="ARBA00038412"/>
    </source>
</evidence>
<accession>A0A5A5U013</accession>
<dbReference type="GO" id="GO:0003676">
    <property type="term" value="F:nucleic acid binding"/>
    <property type="evidence" value="ECO:0007669"/>
    <property type="project" value="InterPro"/>
</dbReference>
<gene>
    <name evidence="7" type="ORF">LCIT_02960</name>
</gene>
<organism evidence="7 8">
    <name type="scientific">Leuconostoc citreum</name>
    <dbReference type="NCBI Taxonomy" id="33964"/>
    <lineage>
        <taxon>Bacteria</taxon>
        <taxon>Bacillati</taxon>
        <taxon>Bacillota</taxon>
        <taxon>Bacilli</taxon>
        <taxon>Lactobacillales</taxon>
        <taxon>Lactobacillaceae</taxon>
        <taxon>Leuconostoc</taxon>
    </lineage>
</organism>
<dbReference type="GO" id="GO:0005829">
    <property type="term" value="C:cytosol"/>
    <property type="evidence" value="ECO:0007669"/>
    <property type="project" value="TreeGrafter"/>
</dbReference>
<feature type="region of interest" description="Disordered" evidence="5">
    <location>
        <begin position="38"/>
        <end position="58"/>
    </location>
</feature>
<keyword evidence="1" id="KW-0540">Nuclease</keyword>
<dbReference type="GO" id="GO:0008270">
    <property type="term" value="F:zinc ion binding"/>
    <property type="evidence" value="ECO:0007669"/>
    <property type="project" value="InterPro"/>
</dbReference>
<dbReference type="PANTHER" id="PTHR41286">
    <property type="entry name" value="HNH NUCLEASE YAJD-RELATED"/>
    <property type="match status" value="1"/>
</dbReference>
<dbReference type="Gene3D" id="1.10.30.50">
    <property type="match status" value="1"/>
</dbReference>
<comment type="similarity">
    <text evidence="3">Belongs to the HNH nuclease family.</text>
</comment>
<evidence type="ECO:0000259" key="6">
    <source>
        <dbReference type="SMART" id="SM00507"/>
    </source>
</evidence>
<proteinExistence type="inferred from homology"/>
<evidence type="ECO:0000256" key="5">
    <source>
        <dbReference type="SAM" id="MobiDB-lite"/>
    </source>
</evidence>
<dbReference type="CDD" id="cd00085">
    <property type="entry name" value="HNHc"/>
    <property type="match status" value="1"/>
</dbReference>
<evidence type="ECO:0000256" key="2">
    <source>
        <dbReference type="ARBA" id="ARBA00022801"/>
    </source>
</evidence>